<gene>
    <name evidence="2" type="ORF">DEBURN_LOCUS10135</name>
</gene>
<dbReference type="OrthoDB" id="2441813at2759"/>
<evidence type="ECO:0000313" key="3">
    <source>
        <dbReference type="Proteomes" id="UP000789706"/>
    </source>
</evidence>
<reference evidence="2" key="1">
    <citation type="submission" date="2021-06" db="EMBL/GenBank/DDBJ databases">
        <authorList>
            <person name="Kallberg Y."/>
            <person name="Tangrot J."/>
            <person name="Rosling A."/>
        </authorList>
    </citation>
    <scope>NUCLEOTIDE SEQUENCE</scope>
    <source>
        <strain evidence="2">AZ414A</strain>
    </source>
</reference>
<keyword evidence="3" id="KW-1185">Reference proteome</keyword>
<evidence type="ECO:0000259" key="1">
    <source>
        <dbReference type="Pfam" id="PF21788"/>
    </source>
</evidence>
<feature type="non-terminal residue" evidence="2">
    <location>
        <position position="1"/>
    </location>
</feature>
<feature type="domain" description="Transposable element P transposase-like GTP-binding insertion" evidence="1">
    <location>
        <begin position="97"/>
        <end position="167"/>
    </location>
</feature>
<dbReference type="Pfam" id="PF21788">
    <property type="entry name" value="TNP-like_GBD"/>
    <property type="match status" value="1"/>
</dbReference>
<accession>A0A9N9GKH3</accession>
<name>A0A9N9GKH3_9GLOM</name>
<dbReference type="InterPro" id="IPR048366">
    <property type="entry name" value="TNP-like_GBD"/>
</dbReference>
<dbReference type="Proteomes" id="UP000789706">
    <property type="component" value="Unassembled WGS sequence"/>
</dbReference>
<dbReference type="AlphaFoldDB" id="A0A9N9GKH3"/>
<protein>
    <submittedName>
        <fullName evidence="2">8130_t:CDS:1</fullName>
    </submittedName>
</protein>
<dbReference type="EMBL" id="CAJVPK010002593">
    <property type="protein sequence ID" value="CAG8615135.1"/>
    <property type="molecule type" value="Genomic_DNA"/>
</dbReference>
<sequence>GYLDFEDEMHEYHTFALNCQQEIESISKNNDSVFNEQKHELATQIHQIVWHSITHNFSFSISYMELELLDQFVMELVKIEHIKSWDWIASKHTGEKNFREIMFENKEISWKHIKGVYEHTSKHVTSKVTKLTKRHIWLTSWSKMRVDLAEQTLSKEVEDALESIDELK</sequence>
<proteinExistence type="predicted"/>
<evidence type="ECO:0000313" key="2">
    <source>
        <dbReference type="EMBL" id="CAG8615135.1"/>
    </source>
</evidence>
<comment type="caution">
    <text evidence="2">The sequence shown here is derived from an EMBL/GenBank/DDBJ whole genome shotgun (WGS) entry which is preliminary data.</text>
</comment>
<organism evidence="2 3">
    <name type="scientific">Diversispora eburnea</name>
    <dbReference type="NCBI Taxonomy" id="1213867"/>
    <lineage>
        <taxon>Eukaryota</taxon>
        <taxon>Fungi</taxon>
        <taxon>Fungi incertae sedis</taxon>
        <taxon>Mucoromycota</taxon>
        <taxon>Glomeromycotina</taxon>
        <taxon>Glomeromycetes</taxon>
        <taxon>Diversisporales</taxon>
        <taxon>Diversisporaceae</taxon>
        <taxon>Diversispora</taxon>
    </lineage>
</organism>